<dbReference type="EMBL" id="JBFOLK010000010">
    <property type="protein sequence ID" value="KAL2480673.1"/>
    <property type="molecule type" value="Genomic_DNA"/>
</dbReference>
<name>A0ABD1QWY9_9LAMI</name>
<sequence>MGHHGYPVIINEVDMDILRESYRISGGIELLVPGSHERACFSKMVCTALRLHSFVAEMRLSLHLFFQRVLQMPLHVFKTLYLPKKMPKKKGKEGEIGWYYFGPWEAHSPVVADCPFSIK</sequence>
<reference evidence="2" key="1">
    <citation type="submission" date="2024-07" db="EMBL/GenBank/DDBJ databases">
        <title>Two chromosome-level genome assemblies of Korean endemic species Abeliophyllum distichum and Forsythia ovata (Oleaceae).</title>
        <authorList>
            <person name="Jang H."/>
        </authorList>
    </citation>
    <scope>NUCLEOTIDE SEQUENCE [LARGE SCALE GENOMIC DNA]</scope>
</reference>
<evidence type="ECO:0000313" key="1">
    <source>
        <dbReference type="EMBL" id="KAL2480673.1"/>
    </source>
</evidence>
<dbReference type="AlphaFoldDB" id="A0ABD1QWY9"/>
<proteinExistence type="predicted"/>
<organism evidence="1 2">
    <name type="scientific">Abeliophyllum distichum</name>
    <dbReference type="NCBI Taxonomy" id="126358"/>
    <lineage>
        <taxon>Eukaryota</taxon>
        <taxon>Viridiplantae</taxon>
        <taxon>Streptophyta</taxon>
        <taxon>Embryophyta</taxon>
        <taxon>Tracheophyta</taxon>
        <taxon>Spermatophyta</taxon>
        <taxon>Magnoliopsida</taxon>
        <taxon>eudicotyledons</taxon>
        <taxon>Gunneridae</taxon>
        <taxon>Pentapetalae</taxon>
        <taxon>asterids</taxon>
        <taxon>lamiids</taxon>
        <taxon>Lamiales</taxon>
        <taxon>Oleaceae</taxon>
        <taxon>Forsythieae</taxon>
        <taxon>Abeliophyllum</taxon>
    </lineage>
</organism>
<gene>
    <name evidence="1" type="ORF">Adt_33639</name>
</gene>
<comment type="caution">
    <text evidence="1">The sequence shown here is derived from an EMBL/GenBank/DDBJ whole genome shotgun (WGS) entry which is preliminary data.</text>
</comment>
<evidence type="ECO:0000313" key="2">
    <source>
        <dbReference type="Proteomes" id="UP001604336"/>
    </source>
</evidence>
<protein>
    <submittedName>
        <fullName evidence="1">Uncharacterized protein</fullName>
    </submittedName>
</protein>
<accession>A0ABD1QWY9</accession>
<dbReference type="Proteomes" id="UP001604336">
    <property type="component" value="Unassembled WGS sequence"/>
</dbReference>
<keyword evidence="2" id="KW-1185">Reference proteome</keyword>